<protein>
    <submittedName>
        <fullName evidence="1">Uncharacterized protein</fullName>
    </submittedName>
</protein>
<dbReference type="EMBL" id="CAAHDN010000018">
    <property type="protein sequence ID" value="VGM96251.1"/>
    <property type="molecule type" value="Genomic_DNA"/>
</dbReference>
<accession>A0A486XDN5</accession>
<reference evidence="1" key="1">
    <citation type="submission" date="2019-03" db="EMBL/GenBank/DDBJ databases">
        <authorList>
            <consortium name="Pathogen Informatics"/>
        </authorList>
    </citation>
    <scope>NUCLEOTIDE SEQUENCE</scope>
    <source>
        <strain evidence="1">Unknown</strain>
    </source>
</reference>
<dbReference type="AlphaFoldDB" id="A0A486XDN5"/>
<organism evidence="1">
    <name type="scientific">uncultured Avibacterium sp</name>
    <dbReference type="NCBI Taxonomy" id="1936169"/>
    <lineage>
        <taxon>Bacteria</taxon>
        <taxon>Pseudomonadati</taxon>
        <taxon>Pseudomonadota</taxon>
        <taxon>Gammaproteobacteria</taxon>
        <taxon>Pasteurellales</taxon>
        <taxon>Pasteurellaceae</taxon>
        <taxon>Avibacterium</taxon>
        <taxon>environmental samples</taxon>
    </lineage>
</organism>
<sequence length="167" mass="18386">MLGVLNKLKEDCAVCKKDGSLKGPYQASFTGTVIILTDMSADIEEGDIIIRTLPNGNDDRHYVTKVDCYTQKIGGIVPHYQVKFTKSPPKSDEKSIQNINFHGSQNVQIGDHNIQNITNIFNELIQKIEHSSAPETEKQQAKSLLKQFLEHPLTVSVLGSAVGGLLP</sequence>
<gene>
    <name evidence="1" type="ORF">NCTC4101_01666</name>
</gene>
<proteinExistence type="predicted"/>
<evidence type="ECO:0000313" key="1">
    <source>
        <dbReference type="EMBL" id="VGM96251.1"/>
    </source>
</evidence>
<name>A0A486XDN5_9PAST</name>